<feature type="domain" description="Peptidase S8/S53" evidence="7">
    <location>
        <begin position="479"/>
        <end position="699"/>
    </location>
</feature>
<dbReference type="VEuPathDB" id="FungiDB:BON22_0702"/>
<evidence type="ECO:0000259" key="7">
    <source>
        <dbReference type="Pfam" id="PF00082"/>
    </source>
</evidence>
<dbReference type="InterPro" id="IPR000209">
    <property type="entry name" value="Peptidase_S8/S53_dom"/>
</dbReference>
<name>A0A1V2LFE8_CYBFA</name>
<feature type="active site" description="Charge relay system" evidence="5">
    <location>
        <position position="684"/>
    </location>
</feature>
<feature type="region of interest" description="Disordered" evidence="6">
    <location>
        <begin position="265"/>
        <end position="307"/>
    </location>
</feature>
<dbReference type="InterPro" id="IPR034193">
    <property type="entry name" value="PCSK9_ProteinaseK-like"/>
</dbReference>
<keyword evidence="4 5" id="KW-0720">Serine protease</keyword>
<feature type="compositionally biased region" description="Acidic residues" evidence="6">
    <location>
        <begin position="124"/>
        <end position="152"/>
    </location>
</feature>
<dbReference type="Gene3D" id="3.40.50.200">
    <property type="entry name" value="Peptidase S8/S53 domain"/>
    <property type="match status" value="1"/>
</dbReference>
<organism evidence="8 9">
    <name type="scientific">Cyberlindnera fabianii</name>
    <name type="common">Yeast</name>
    <name type="synonym">Hansenula fabianii</name>
    <dbReference type="NCBI Taxonomy" id="36022"/>
    <lineage>
        <taxon>Eukaryota</taxon>
        <taxon>Fungi</taxon>
        <taxon>Dikarya</taxon>
        <taxon>Ascomycota</taxon>
        <taxon>Saccharomycotina</taxon>
        <taxon>Saccharomycetes</taxon>
        <taxon>Phaffomycetales</taxon>
        <taxon>Phaffomycetaceae</taxon>
        <taxon>Cyberlindnera</taxon>
    </lineage>
</organism>
<feature type="active site" description="Charge relay system" evidence="5">
    <location>
        <position position="488"/>
    </location>
</feature>
<evidence type="ECO:0000256" key="2">
    <source>
        <dbReference type="ARBA" id="ARBA00022670"/>
    </source>
</evidence>
<proteinExistence type="inferred from homology"/>
<gene>
    <name evidence="8" type="ORF">BON22_0702</name>
</gene>
<keyword evidence="2 5" id="KW-0645">Protease</keyword>
<accession>A0A1V2LFE8</accession>
<comment type="similarity">
    <text evidence="1 5">Belongs to the peptidase S8 family.</text>
</comment>
<dbReference type="STRING" id="36022.A0A1V2LFE8"/>
<keyword evidence="3 5" id="KW-0378">Hydrolase</keyword>
<protein>
    <submittedName>
        <fullName evidence="8">Subtilase-type proteinase RRT12</fullName>
    </submittedName>
</protein>
<evidence type="ECO:0000313" key="9">
    <source>
        <dbReference type="Proteomes" id="UP000189513"/>
    </source>
</evidence>
<feature type="region of interest" description="Disordered" evidence="6">
    <location>
        <begin position="102"/>
        <end position="152"/>
    </location>
</feature>
<evidence type="ECO:0000256" key="1">
    <source>
        <dbReference type="ARBA" id="ARBA00011073"/>
    </source>
</evidence>
<evidence type="ECO:0000313" key="8">
    <source>
        <dbReference type="EMBL" id="ONH70066.1"/>
    </source>
</evidence>
<dbReference type="AlphaFoldDB" id="A0A1V2LFE8"/>
<dbReference type="PANTHER" id="PTHR43806">
    <property type="entry name" value="PEPTIDASE S8"/>
    <property type="match status" value="1"/>
</dbReference>
<sequence length="747" mass="83357">MSNAPLITSALQFGHQKPDSLISKIHSFNLENDFENELIEHFSNTQDDYSEPETSYSTTTSVYLGKRPFDEVDKDDEDQSNLNIIRRLEKPKKSCFVSDLDQQLPDEPEAKAIVETSNVNEVIDANDQEDKDNGENDTDREDTDDYDSDSCESLDYAPQYGITRTERSILDAIDEGLILNHGQRAVLKKLPNNSGAVIIESIMKFKQEKDLKGKPVLCHHIDDVLRYAYERLQVVKKEKKERREVAIAKRLPIWSYKNTRSLYYESDESDESDSECTVYEDEDEDDDDDEATPNSEKTNSAEITFSVDNDKDEDHIVPLMFHETSKIDAFMDKLEDFFPVEWRTTNYTNINTTDPQLHQAHNSTTTLQRVSQNITHTINIGKFQCVLIEDLTEADIVMLEKTPGVISIHKDERIFLASNDSQLAIEEVLVTSSDPQYQRSPDNREVKVQENAPGHLTRLSTRRRTNQIEENVFYYDSTGKDIFVYVLDTGIFIEHPEFGGRALRGASFVEEKEGDSHGHGTHVAGHIGSKTFGVAKEVTLVDVKVVNSKGLSSISKLLLAIEWCVNDIKTRSSSSPPAIINISLATVSSDPESIRSLSKAVEALISLGIVVITALGNFLSSINTVSPANALGVIVAGASMNNTIANFSNYALGDIKFFIFAPGVNVVSLSHKDIDQVAVFNGSSSSALLTSGCAAGYLEKGTPLQDIGQVLVAKSTKKILDTYDNQALYRYQLTPNRLLYCSPLVRL</sequence>
<dbReference type="InterPro" id="IPR015500">
    <property type="entry name" value="Peptidase_S8_subtilisin-rel"/>
</dbReference>
<dbReference type="InterPro" id="IPR023827">
    <property type="entry name" value="Peptidase_S8_Asp-AS"/>
</dbReference>
<dbReference type="GO" id="GO:0004252">
    <property type="term" value="F:serine-type endopeptidase activity"/>
    <property type="evidence" value="ECO:0007669"/>
    <property type="project" value="UniProtKB-UniRule"/>
</dbReference>
<evidence type="ECO:0000256" key="5">
    <source>
        <dbReference type="PROSITE-ProRule" id="PRU01240"/>
    </source>
</evidence>
<comment type="caution">
    <text evidence="8">The sequence shown here is derived from an EMBL/GenBank/DDBJ whole genome shotgun (WGS) entry which is preliminary data.</text>
</comment>
<evidence type="ECO:0000256" key="6">
    <source>
        <dbReference type="SAM" id="MobiDB-lite"/>
    </source>
</evidence>
<dbReference type="EMBL" id="MPUK01000001">
    <property type="protein sequence ID" value="ONH70066.1"/>
    <property type="molecule type" value="Genomic_DNA"/>
</dbReference>
<dbReference type="PRINTS" id="PR00723">
    <property type="entry name" value="SUBTILISIN"/>
</dbReference>
<dbReference type="CDD" id="cd04077">
    <property type="entry name" value="Peptidases_S8_PCSK9_ProteinaseK_like"/>
    <property type="match status" value="1"/>
</dbReference>
<dbReference type="Pfam" id="PF00082">
    <property type="entry name" value="Peptidase_S8"/>
    <property type="match status" value="1"/>
</dbReference>
<dbReference type="Proteomes" id="UP000189513">
    <property type="component" value="Unassembled WGS sequence"/>
</dbReference>
<dbReference type="PROSITE" id="PS00136">
    <property type="entry name" value="SUBTILASE_ASP"/>
    <property type="match status" value="1"/>
</dbReference>
<evidence type="ECO:0000256" key="3">
    <source>
        <dbReference type="ARBA" id="ARBA00022801"/>
    </source>
</evidence>
<feature type="active site" description="Charge relay system" evidence="5">
    <location>
        <position position="519"/>
    </location>
</feature>
<dbReference type="InterPro" id="IPR036852">
    <property type="entry name" value="Peptidase_S8/S53_dom_sf"/>
</dbReference>
<reference evidence="9" key="1">
    <citation type="journal article" date="2017" name="Genome Announc.">
        <title>Genome sequences of Cyberlindnera fabianii 65, Pichia kudriavzevii 129, and Saccharomyces cerevisiae 131 isolated from fermented masau fruits in Zimbabwe.</title>
        <authorList>
            <person name="van Rijswijck I.M.H."/>
            <person name="Derks M.F.L."/>
            <person name="Abee T."/>
            <person name="de Ridder D."/>
            <person name="Smid E.J."/>
        </authorList>
    </citation>
    <scope>NUCLEOTIDE SEQUENCE [LARGE SCALE GENOMIC DNA]</scope>
    <source>
        <strain evidence="9">65</strain>
    </source>
</reference>
<dbReference type="PROSITE" id="PS51892">
    <property type="entry name" value="SUBTILASE"/>
    <property type="match status" value="1"/>
</dbReference>
<feature type="compositionally biased region" description="Acidic residues" evidence="6">
    <location>
        <begin position="265"/>
        <end position="291"/>
    </location>
</feature>
<dbReference type="InterPro" id="IPR022398">
    <property type="entry name" value="Peptidase_S8_His-AS"/>
</dbReference>
<keyword evidence="9" id="KW-1185">Reference proteome</keyword>
<dbReference type="SUPFAM" id="SSF52743">
    <property type="entry name" value="Subtilisin-like"/>
    <property type="match status" value="1"/>
</dbReference>
<dbReference type="PANTHER" id="PTHR43806:SF13">
    <property type="entry name" value="SUBTILASE-TYPE PROTEINASE RRT12"/>
    <property type="match status" value="1"/>
</dbReference>
<feature type="compositionally biased region" description="Polar residues" evidence="6">
    <location>
        <begin position="292"/>
        <end position="307"/>
    </location>
</feature>
<evidence type="ECO:0000256" key="4">
    <source>
        <dbReference type="ARBA" id="ARBA00022825"/>
    </source>
</evidence>
<dbReference type="InterPro" id="IPR050131">
    <property type="entry name" value="Peptidase_S8_subtilisin-like"/>
</dbReference>
<dbReference type="GO" id="GO:0006508">
    <property type="term" value="P:proteolysis"/>
    <property type="evidence" value="ECO:0007669"/>
    <property type="project" value="UniProtKB-KW"/>
</dbReference>
<dbReference type="PROSITE" id="PS00137">
    <property type="entry name" value="SUBTILASE_HIS"/>
    <property type="match status" value="1"/>
</dbReference>